<dbReference type="PANTHER" id="PTHR34580">
    <property type="match status" value="1"/>
</dbReference>
<dbReference type="Pfam" id="PF08279">
    <property type="entry name" value="HTH_11"/>
    <property type="match status" value="1"/>
</dbReference>
<dbReference type="OrthoDB" id="3171994at2"/>
<organism evidence="4 5">
    <name type="scientific">Nocardia colli</name>
    <dbReference type="NCBI Taxonomy" id="2545717"/>
    <lineage>
        <taxon>Bacteria</taxon>
        <taxon>Bacillati</taxon>
        <taxon>Actinomycetota</taxon>
        <taxon>Actinomycetes</taxon>
        <taxon>Mycobacteriales</taxon>
        <taxon>Nocardiaceae</taxon>
        <taxon>Nocardia</taxon>
    </lineage>
</organism>
<evidence type="ECO:0000256" key="2">
    <source>
        <dbReference type="ARBA" id="ARBA00023163"/>
    </source>
</evidence>
<keyword evidence="1" id="KW-0805">Transcription regulation</keyword>
<dbReference type="Pfam" id="PF13280">
    <property type="entry name" value="WYL"/>
    <property type="match status" value="1"/>
</dbReference>
<dbReference type="PIRSF" id="PIRSF016838">
    <property type="entry name" value="PafC"/>
    <property type="match status" value="1"/>
</dbReference>
<reference evidence="4 5" key="1">
    <citation type="submission" date="2019-09" db="EMBL/GenBank/DDBJ databases">
        <authorList>
            <person name="Wang X."/>
        </authorList>
    </citation>
    <scope>NUCLEOTIDE SEQUENCE [LARGE SCALE GENOMIC DNA]</scope>
    <source>
        <strain evidence="4 5">CICC 11023</strain>
    </source>
</reference>
<proteinExistence type="predicted"/>
<dbReference type="InterPro" id="IPR051534">
    <property type="entry name" value="CBASS_pafABC_assoc_protein"/>
</dbReference>
<keyword evidence="2" id="KW-0804">Transcription</keyword>
<sequence>MTPDRFFSLMLLLERRDAVTTHDLAAALGVSLRTVTRDLNWLRDAGLPVLAQRGRTGGVTMLAGTGYDLLRLTPAERDQLSLTGLDDKQRADLDASADSRRAQSKLATLRSPRADGLLPLNEVVHVDSSPWLRPGPSGTSPAALIGSIRRARRLHIEYESSSEARHYDLTVDPYGLFAKAGTWYLIADCDRAPRMYRLERITNWAEVDRPRRIRRNQTLGSVTAALLDRWQHEHLIEVRATVEQAQFERAQRIFGPRLIRHDTRTDPTAVQVKICFIHLEDVRALLPFAGAITVLGPPEVRIRLRELADEIVHRYADVRPATPGHLT</sequence>
<evidence type="ECO:0000313" key="5">
    <source>
        <dbReference type="Proteomes" id="UP000323876"/>
    </source>
</evidence>
<dbReference type="Proteomes" id="UP000323876">
    <property type="component" value="Unassembled WGS sequence"/>
</dbReference>
<feature type="domain" description="HTH deoR-type" evidence="3">
    <location>
        <begin position="2"/>
        <end position="57"/>
    </location>
</feature>
<name>A0A5N0E2Q0_9NOCA</name>
<dbReference type="InterPro" id="IPR028349">
    <property type="entry name" value="PafC-like"/>
</dbReference>
<dbReference type="InterPro" id="IPR013196">
    <property type="entry name" value="HTH_11"/>
</dbReference>
<dbReference type="PROSITE" id="PS51000">
    <property type="entry name" value="HTH_DEOR_2"/>
    <property type="match status" value="1"/>
</dbReference>
<dbReference type="SUPFAM" id="SSF46785">
    <property type="entry name" value="Winged helix' DNA-binding domain"/>
    <property type="match status" value="1"/>
</dbReference>
<evidence type="ECO:0000256" key="1">
    <source>
        <dbReference type="ARBA" id="ARBA00023015"/>
    </source>
</evidence>
<comment type="caution">
    <text evidence="4">The sequence shown here is derived from an EMBL/GenBank/DDBJ whole genome shotgun (WGS) entry which is preliminary data.</text>
</comment>
<dbReference type="EMBL" id="VXLC01000028">
    <property type="protein sequence ID" value="KAA8882910.1"/>
    <property type="molecule type" value="Genomic_DNA"/>
</dbReference>
<dbReference type="RefSeq" id="WP_150407120.1">
    <property type="nucleotide sequence ID" value="NZ_VXLC01000028.1"/>
</dbReference>
<evidence type="ECO:0000313" key="4">
    <source>
        <dbReference type="EMBL" id="KAA8882910.1"/>
    </source>
</evidence>
<dbReference type="PROSITE" id="PS52050">
    <property type="entry name" value="WYL"/>
    <property type="match status" value="1"/>
</dbReference>
<dbReference type="InterPro" id="IPR001034">
    <property type="entry name" value="DeoR_HTH"/>
</dbReference>
<gene>
    <name evidence="4" type="ORF">F3087_38640</name>
</gene>
<dbReference type="Gene3D" id="1.10.10.10">
    <property type="entry name" value="Winged helix-like DNA-binding domain superfamily/Winged helix DNA-binding domain"/>
    <property type="match status" value="1"/>
</dbReference>
<protein>
    <submittedName>
        <fullName evidence="4">WYL domain-containing protein</fullName>
    </submittedName>
</protein>
<keyword evidence="5" id="KW-1185">Reference proteome</keyword>
<dbReference type="InterPro" id="IPR036388">
    <property type="entry name" value="WH-like_DNA-bd_sf"/>
</dbReference>
<evidence type="ECO:0000259" key="3">
    <source>
        <dbReference type="PROSITE" id="PS51000"/>
    </source>
</evidence>
<dbReference type="GO" id="GO:0003700">
    <property type="term" value="F:DNA-binding transcription factor activity"/>
    <property type="evidence" value="ECO:0007669"/>
    <property type="project" value="InterPro"/>
</dbReference>
<dbReference type="InterPro" id="IPR026881">
    <property type="entry name" value="WYL_dom"/>
</dbReference>
<dbReference type="AlphaFoldDB" id="A0A5N0E2Q0"/>
<dbReference type="PANTHER" id="PTHR34580:SF1">
    <property type="entry name" value="PROTEIN PAFC"/>
    <property type="match status" value="1"/>
</dbReference>
<accession>A0A5N0E2Q0</accession>
<dbReference type="InterPro" id="IPR036390">
    <property type="entry name" value="WH_DNA-bd_sf"/>
</dbReference>